<organism evidence="1 2">
    <name type="scientific">Amycolatopsis minnesotensis</name>
    <dbReference type="NCBI Taxonomy" id="337894"/>
    <lineage>
        <taxon>Bacteria</taxon>
        <taxon>Bacillati</taxon>
        <taxon>Actinomycetota</taxon>
        <taxon>Actinomycetes</taxon>
        <taxon>Pseudonocardiales</taxon>
        <taxon>Pseudonocardiaceae</taxon>
        <taxon>Amycolatopsis</taxon>
    </lineage>
</organism>
<keyword evidence="2" id="KW-1185">Reference proteome</keyword>
<accession>A0ABN2Q707</accession>
<dbReference type="PANTHER" id="PTHR33361">
    <property type="entry name" value="GLR0591 PROTEIN"/>
    <property type="match status" value="1"/>
</dbReference>
<dbReference type="EMBL" id="BAAANN010000003">
    <property type="protein sequence ID" value="GAA1944058.1"/>
    <property type="molecule type" value="Genomic_DNA"/>
</dbReference>
<dbReference type="Pfam" id="PF05960">
    <property type="entry name" value="DUF885"/>
    <property type="match status" value="1"/>
</dbReference>
<evidence type="ECO:0000313" key="1">
    <source>
        <dbReference type="EMBL" id="GAA1944058.1"/>
    </source>
</evidence>
<dbReference type="RefSeq" id="WP_344413812.1">
    <property type="nucleotide sequence ID" value="NZ_BAAANN010000003.1"/>
</dbReference>
<dbReference type="PANTHER" id="PTHR33361:SF2">
    <property type="entry name" value="DUF885 DOMAIN-CONTAINING PROTEIN"/>
    <property type="match status" value="1"/>
</dbReference>
<dbReference type="Proteomes" id="UP001501116">
    <property type="component" value="Unassembled WGS sequence"/>
</dbReference>
<evidence type="ECO:0000313" key="2">
    <source>
        <dbReference type="Proteomes" id="UP001501116"/>
    </source>
</evidence>
<name>A0ABN2Q707_9PSEU</name>
<dbReference type="InterPro" id="IPR010281">
    <property type="entry name" value="DUF885"/>
</dbReference>
<reference evidence="1 2" key="1">
    <citation type="journal article" date="2019" name="Int. J. Syst. Evol. Microbiol.">
        <title>The Global Catalogue of Microorganisms (GCM) 10K type strain sequencing project: providing services to taxonomists for standard genome sequencing and annotation.</title>
        <authorList>
            <consortium name="The Broad Institute Genomics Platform"/>
            <consortium name="The Broad Institute Genome Sequencing Center for Infectious Disease"/>
            <person name="Wu L."/>
            <person name="Ma J."/>
        </authorList>
    </citation>
    <scope>NUCLEOTIDE SEQUENCE [LARGE SCALE GENOMIC DNA]</scope>
    <source>
        <strain evidence="1 2">JCM 14545</strain>
    </source>
</reference>
<comment type="caution">
    <text evidence="1">The sequence shown here is derived from an EMBL/GenBank/DDBJ whole genome shotgun (WGS) entry which is preliminary data.</text>
</comment>
<protein>
    <recommendedName>
        <fullName evidence="3">DUF885 domain-containing protein</fullName>
    </recommendedName>
</protein>
<proteinExistence type="predicted"/>
<evidence type="ECO:0008006" key="3">
    <source>
        <dbReference type="Google" id="ProtNLM"/>
    </source>
</evidence>
<gene>
    <name evidence="1" type="ORF">GCM10009754_09590</name>
</gene>
<sequence>MTGSPAALADELAEALFEADPLRPMLLGLPGPSGLPDPSRAAASRNRERFAGISARAEAAPVPESEVDIVTLEVVRQQAKAAIDLVDAGLGDFAVNDSFAAPALIPLVLMPNVTPDTGEKAEAHLGRLAAFPSYLDAVRGRQRAGAAEGLVPAAFLVREGIAAVERYLGNPLTDPLRLDAKAAGFADRQERLLTEAVRPAYSAYRNFLRDEVAPNGLPEEKPGLCWLPGGDARYAALIRAHTTTERSARDLHDTGLALVERLGDEYRELGARVFGVTDLGALFARLRTDPALRWGSAGEMLEAARTSIGRAEAAAPRWFGKLPSASCAITAMPEHEADGGSIAYYFEPALDGSRPGTYYVNTFRAEERFRHEADAVAFHEGVPGHHLQNSLSMALSELPLLRRVAEVNAYLEGWALYAERLADEMGLYTDDVSRFGLLAQDSLRAGRLVVDTGMHALGWSRERAAGFLREHTPMPPVAIEAEIDRYAGCPGQALSYMVGRLEIQRVRAEAERALGERFDIRAFHDEVLGHGVLPLRVLDGVIRRWIARRSV</sequence>